<evidence type="ECO:0000313" key="2">
    <source>
        <dbReference type="EMBL" id="MBJ6723973.1"/>
    </source>
</evidence>
<dbReference type="RefSeq" id="WP_199382812.1">
    <property type="nucleotide sequence ID" value="NZ_JAEMHM010000003.1"/>
</dbReference>
<accession>A0A8J7J0M2</accession>
<dbReference type="GO" id="GO:0005829">
    <property type="term" value="C:cytosol"/>
    <property type="evidence" value="ECO:0007669"/>
    <property type="project" value="TreeGrafter"/>
</dbReference>
<dbReference type="Gene3D" id="2.40.50.180">
    <property type="entry name" value="CheA-289, Domain 4"/>
    <property type="match status" value="1"/>
</dbReference>
<proteinExistence type="predicted"/>
<dbReference type="PANTHER" id="PTHR22617:SF43">
    <property type="entry name" value="PROTEIN PILI"/>
    <property type="match status" value="1"/>
</dbReference>
<dbReference type="SUPFAM" id="SSF50341">
    <property type="entry name" value="CheW-like"/>
    <property type="match status" value="1"/>
</dbReference>
<name>A0A8J7J0M2_9BACT</name>
<dbReference type="GO" id="GO:0006935">
    <property type="term" value="P:chemotaxis"/>
    <property type="evidence" value="ECO:0007669"/>
    <property type="project" value="InterPro"/>
</dbReference>
<dbReference type="InterPro" id="IPR039315">
    <property type="entry name" value="CheW"/>
</dbReference>
<reference evidence="2" key="1">
    <citation type="submission" date="2020-12" db="EMBL/GenBank/DDBJ databases">
        <title>Geomonas sp. Red875, isolated from river sediment.</title>
        <authorList>
            <person name="Xu Z."/>
            <person name="Zhang Z."/>
            <person name="Masuda Y."/>
            <person name="Itoh H."/>
            <person name="Senoo K."/>
        </authorList>
    </citation>
    <scope>NUCLEOTIDE SEQUENCE</scope>
    <source>
        <strain evidence="2">Red875</strain>
    </source>
</reference>
<evidence type="ECO:0000313" key="3">
    <source>
        <dbReference type="Proteomes" id="UP000636888"/>
    </source>
</evidence>
<feature type="domain" description="CheW-like" evidence="1">
    <location>
        <begin position="34"/>
        <end position="171"/>
    </location>
</feature>
<sequence length="177" mass="18930">MSGPGSYDIGGILGEMREAYWAGVAEQEEAPGEVLEALLFTLGGLTCAFETRFAAEVLRLPKLIRLPAVSEPVVGIFNLRGEITAAMDVRFLLCFDAPPIDAKGRLVVVKGETFVTALLIEGALGVHTLPMDAFRPAPGAAEERFIRGRFDHEGEAVLLLDLPALLAAPEMLIGAQK</sequence>
<dbReference type="EMBL" id="JAEMHM010000003">
    <property type="protein sequence ID" value="MBJ6723973.1"/>
    <property type="molecule type" value="Genomic_DNA"/>
</dbReference>
<dbReference type="InterPro" id="IPR036061">
    <property type="entry name" value="CheW-like_dom_sf"/>
</dbReference>
<protein>
    <submittedName>
        <fullName evidence="2">Chemotaxis protein CheW</fullName>
    </submittedName>
</protein>
<dbReference type="AlphaFoldDB" id="A0A8J7J0M2"/>
<dbReference type="SMART" id="SM00260">
    <property type="entry name" value="CheW"/>
    <property type="match status" value="1"/>
</dbReference>
<keyword evidence="3" id="KW-1185">Reference proteome</keyword>
<dbReference type="Gene3D" id="2.30.30.40">
    <property type="entry name" value="SH3 Domains"/>
    <property type="match status" value="1"/>
</dbReference>
<evidence type="ECO:0000259" key="1">
    <source>
        <dbReference type="PROSITE" id="PS50851"/>
    </source>
</evidence>
<gene>
    <name evidence="2" type="ORF">JFN93_04565</name>
</gene>
<organism evidence="2 3">
    <name type="scientific">Geomesophilobacter sediminis</name>
    <dbReference type="NCBI Taxonomy" id="2798584"/>
    <lineage>
        <taxon>Bacteria</taxon>
        <taxon>Pseudomonadati</taxon>
        <taxon>Thermodesulfobacteriota</taxon>
        <taxon>Desulfuromonadia</taxon>
        <taxon>Geobacterales</taxon>
        <taxon>Geobacteraceae</taxon>
        <taxon>Geomesophilobacter</taxon>
    </lineage>
</organism>
<dbReference type="InterPro" id="IPR002545">
    <property type="entry name" value="CheW-lke_dom"/>
</dbReference>
<dbReference type="PANTHER" id="PTHR22617">
    <property type="entry name" value="CHEMOTAXIS SENSOR HISTIDINE KINASE-RELATED"/>
    <property type="match status" value="1"/>
</dbReference>
<dbReference type="GO" id="GO:0007165">
    <property type="term" value="P:signal transduction"/>
    <property type="evidence" value="ECO:0007669"/>
    <property type="project" value="InterPro"/>
</dbReference>
<comment type="caution">
    <text evidence="2">The sequence shown here is derived from an EMBL/GenBank/DDBJ whole genome shotgun (WGS) entry which is preliminary data.</text>
</comment>
<dbReference type="Pfam" id="PF01584">
    <property type="entry name" value="CheW"/>
    <property type="match status" value="1"/>
</dbReference>
<dbReference type="Proteomes" id="UP000636888">
    <property type="component" value="Unassembled WGS sequence"/>
</dbReference>
<dbReference type="PROSITE" id="PS50851">
    <property type="entry name" value="CHEW"/>
    <property type="match status" value="1"/>
</dbReference>